<evidence type="ECO:0000256" key="3">
    <source>
        <dbReference type="ARBA" id="ARBA00022448"/>
    </source>
</evidence>
<dbReference type="SUPFAM" id="SSF103473">
    <property type="entry name" value="MFS general substrate transporter"/>
    <property type="match status" value="1"/>
</dbReference>
<proteinExistence type="inferred from homology"/>
<feature type="transmembrane region" description="Helical" evidence="8">
    <location>
        <begin position="51"/>
        <end position="71"/>
    </location>
</feature>
<dbReference type="Gene3D" id="1.20.1720.10">
    <property type="entry name" value="Multidrug resistance protein D"/>
    <property type="match status" value="1"/>
</dbReference>
<feature type="transmembrane region" description="Helical" evidence="8">
    <location>
        <begin position="364"/>
        <end position="386"/>
    </location>
</feature>
<feature type="transmembrane region" description="Helical" evidence="8">
    <location>
        <begin position="479"/>
        <end position="497"/>
    </location>
</feature>
<gene>
    <name evidence="10" type="ORF">PQU95_04775</name>
</gene>
<dbReference type="InterPro" id="IPR020846">
    <property type="entry name" value="MFS_dom"/>
</dbReference>
<dbReference type="RefSeq" id="WP_272750929.1">
    <property type="nucleotide sequence ID" value="NZ_JAQQLF010000005.1"/>
</dbReference>
<dbReference type="PANTHER" id="PTHR42718">
    <property type="entry name" value="MAJOR FACILITATOR SUPERFAMILY MULTIDRUG TRANSPORTER MFSC"/>
    <property type="match status" value="1"/>
</dbReference>
<feature type="transmembrane region" description="Helical" evidence="8">
    <location>
        <begin position="78"/>
        <end position="99"/>
    </location>
</feature>
<feature type="transmembrane region" description="Helical" evidence="8">
    <location>
        <begin position="105"/>
        <end position="127"/>
    </location>
</feature>
<evidence type="ECO:0000256" key="2">
    <source>
        <dbReference type="ARBA" id="ARBA00008537"/>
    </source>
</evidence>
<evidence type="ECO:0000256" key="6">
    <source>
        <dbReference type="ARBA" id="ARBA00022989"/>
    </source>
</evidence>
<dbReference type="EMBL" id="JAQQLF010000005">
    <property type="protein sequence ID" value="MDC7716531.1"/>
    <property type="molecule type" value="Genomic_DNA"/>
</dbReference>
<keyword evidence="7 8" id="KW-0472">Membrane</keyword>
<accession>A0ABT5IVD5</accession>
<keyword evidence="5 8" id="KW-0812">Transmembrane</keyword>
<feature type="transmembrane region" description="Helical" evidence="8">
    <location>
        <begin position="203"/>
        <end position="219"/>
    </location>
</feature>
<evidence type="ECO:0000256" key="5">
    <source>
        <dbReference type="ARBA" id="ARBA00022692"/>
    </source>
</evidence>
<sequence length="514" mass="56098">MAHPPLQGRSRTLVTLALSLATFMQVLDTTIANVAIPTIAGDLGASTSQGTWVITSFGVANAIAVPITGWLAKKLGEVRLFLIATIGFVLSSLLCGIAPSLELLILFRVLQGALAGPMIPLSQSLLLQSYPPEKRAIAMALWTMTIIVAPIFGPILGGWLSDNWHWSWIFFINVPVGVVAAWLSWRELRHRETTILQLPIDKLGLTLLVLGVGCLQMMLDRGKELDWFHSGEIMLYGVVALLSLSYLVVWELTDKHPVIDLSLFRDRNFTVGVISVSVGFMLYFGAIVLMPLLMQTQMGFTATEAGLATAPVGILPVLLSPVIGKNAQRLDMRWVVTVSFLVFALCFWWRAVTFNPDMTFADVVWPQFVQGIALAGFFMPLTTITLSNMKPQQLASASSLSNFLRTLAGSVGASLTTWQWEHREGIHHVQLTDRISLYDDSTRQTLAGMQQLGLSQEQAAALLTRDISRQGLFIGANEIFWLAAGLFLLLTGLVWLARPPKAAAGAAPVVDAGH</sequence>
<dbReference type="CDD" id="cd17503">
    <property type="entry name" value="MFS_LmrB_MDR_like"/>
    <property type="match status" value="1"/>
</dbReference>
<evidence type="ECO:0000313" key="11">
    <source>
        <dbReference type="Proteomes" id="UP001219956"/>
    </source>
</evidence>
<dbReference type="InterPro" id="IPR036259">
    <property type="entry name" value="MFS_trans_sf"/>
</dbReference>
<protein>
    <submittedName>
        <fullName evidence="10">DHA2 family efflux MFS transporter permease subunit</fullName>
    </submittedName>
</protein>
<organism evidence="10 11">
    <name type="scientific">Vogesella aquatica</name>
    <dbReference type="NCBI Taxonomy" id="2984206"/>
    <lineage>
        <taxon>Bacteria</taxon>
        <taxon>Pseudomonadati</taxon>
        <taxon>Pseudomonadota</taxon>
        <taxon>Betaproteobacteria</taxon>
        <taxon>Neisseriales</taxon>
        <taxon>Chromobacteriaceae</taxon>
        <taxon>Vogesella</taxon>
    </lineage>
</organism>
<dbReference type="Pfam" id="PF07690">
    <property type="entry name" value="MFS_1"/>
    <property type="match status" value="1"/>
</dbReference>
<keyword evidence="6 8" id="KW-1133">Transmembrane helix</keyword>
<dbReference type="NCBIfam" id="TIGR00711">
    <property type="entry name" value="efflux_EmrB"/>
    <property type="match status" value="1"/>
</dbReference>
<evidence type="ECO:0000313" key="10">
    <source>
        <dbReference type="EMBL" id="MDC7716531.1"/>
    </source>
</evidence>
<comment type="caution">
    <text evidence="10">The sequence shown here is derived from an EMBL/GenBank/DDBJ whole genome shotgun (WGS) entry which is preliminary data.</text>
</comment>
<feature type="transmembrane region" description="Helical" evidence="8">
    <location>
        <begin position="334"/>
        <end position="352"/>
    </location>
</feature>
<dbReference type="Proteomes" id="UP001219956">
    <property type="component" value="Unassembled WGS sequence"/>
</dbReference>
<feature type="transmembrane region" description="Helical" evidence="8">
    <location>
        <begin position="269"/>
        <end position="293"/>
    </location>
</feature>
<feature type="transmembrane region" description="Helical" evidence="8">
    <location>
        <begin position="166"/>
        <end position="183"/>
    </location>
</feature>
<evidence type="ECO:0000256" key="1">
    <source>
        <dbReference type="ARBA" id="ARBA00004651"/>
    </source>
</evidence>
<evidence type="ECO:0000259" key="9">
    <source>
        <dbReference type="PROSITE" id="PS50850"/>
    </source>
</evidence>
<dbReference type="Gene3D" id="1.20.1250.20">
    <property type="entry name" value="MFS general substrate transporter like domains"/>
    <property type="match status" value="1"/>
</dbReference>
<feature type="transmembrane region" description="Helical" evidence="8">
    <location>
        <begin position="231"/>
        <end position="249"/>
    </location>
</feature>
<evidence type="ECO:0000256" key="7">
    <source>
        <dbReference type="ARBA" id="ARBA00023136"/>
    </source>
</evidence>
<name>A0ABT5IVD5_9NEIS</name>
<feature type="transmembrane region" description="Helical" evidence="8">
    <location>
        <begin position="139"/>
        <end position="160"/>
    </location>
</feature>
<dbReference type="InterPro" id="IPR011701">
    <property type="entry name" value="MFS"/>
</dbReference>
<keyword evidence="4" id="KW-1003">Cell membrane</keyword>
<keyword evidence="11" id="KW-1185">Reference proteome</keyword>
<comment type="similarity">
    <text evidence="2">Belongs to the major facilitator superfamily. EmrB family.</text>
</comment>
<dbReference type="PROSITE" id="PS50850">
    <property type="entry name" value="MFS"/>
    <property type="match status" value="1"/>
</dbReference>
<reference evidence="10 11" key="1">
    <citation type="submission" date="2023-01" db="EMBL/GenBank/DDBJ databases">
        <title>Novel species of the genus Vogesella isolated from rivers.</title>
        <authorList>
            <person name="Lu H."/>
        </authorList>
    </citation>
    <scope>NUCLEOTIDE SEQUENCE [LARGE SCALE GENOMIC DNA]</scope>
    <source>
        <strain evidence="10 11">DC21W</strain>
    </source>
</reference>
<keyword evidence="3" id="KW-0813">Transport</keyword>
<evidence type="ECO:0000256" key="4">
    <source>
        <dbReference type="ARBA" id="ARBA00022475"/>
    </source>
</evidence>
<evidence type="ECO:0000256" key="8">
    <source>
        <dbReference type="SAM" id="Phobius"/>
    </source>
</evidence>
<comment type="subcellular location">
    <subcellularLocation>
        <location evidence="1">Cell membrane</location>
        <topology evidence="1">Multi-pass membrane protein</topology>
    </subcellularLocation>
</comment>
<dbReference type="PANTHER" id="PTHR42718:SF9">
    <property type="entry name" value="MAJOR FACILITATOR SUPERFAMILY MULTIDRUG TRANSPORTER MFSC"/>
    <property type="match status" value="1"/>
</dbReference>
<feature type="transmembrane region" description="Helical" evidence="8">
    <location>
        <begin position="305"/>
        <end position="322"/>
    </location>
</feature>
<dbReference type="InterPro" id="IPR004638">
    <property type="entry name" value="EmrB-like"/>
</dbReference>
<feature type="domain" description="Major facilitator superfamily (MFS) profile" evidence="9">
    <location>
        <begin position="14"/>
        <end position="502"/>
    </location>
</feature>